<accession>A0ABZ0KSS8</accession>
<sequence>MYGEVKKKGVQEIDGFHIMIILGIVSITSILHLSDNIQWFLLVGYALVMIFIQKKVNLKRSLGFIAIGFGLVLLKMIYMKLNI</sequence>
<gene>
    <name evidence="2" type="ORF">PGH26_08860</name>
</gene>
<organism evidence="2 3">
    <name type="scientific">Sporosarcina jeotgali</name>
    <dbReference type="NCBI Taxonomy" id="3020056"/>
    <lineage>
        <taxon>Bacteria</taxon>
        <taxon>Bacillati</taxon>
        <taxon>Bacillota</taxon>
        <taxon>Bacilli</taxon>
        <taxon>Bacillales</taxon>
        <taxon>Caryophanaceae</taxon>
        <taxon>Sporosarcina</taxon>
    </lineage>
</organism>
<feature type="transmembrane region" description="Helical" evidence="1">
    <location>
        <begin position="61"/>
        <end position="78"/>
    </location>
</feature>
<keyword evidence="1" id="KW-0472">Membrane</keyword>
<evidence type="ECO:0000313" key="2">
    <source>
        <dbReference type="EMBL" id="WOV83048.1"/>
    </source>
</evidence>
<dbReference type="Proteomes" id="UP001303532">
    <property type="component" value="Chromosome"/>
</dbReference>
<keyword evidence="3" id="KW-1185">Reference proteome</keyword>
<keyword evidence="1" id="KW-1133">Transmembrane helix</keyword>
<reference evidence="2 3" key="1">
    <citation type="submission" date="2023-01" db="EMBL/GenBank/DDBJ databases">
        <title>Sporosarcina sp. nov., isolated from Korean tranditional fermented seafood 'Jeotgal'.</title>
        <authorList>
            <person name="Yang A.-I."/>
        </authorList>
    </citation>
    <scope>NUCLEOTIDE SEQUENCE [LARGE SCALE GENOMIC DNA]</scope>
    <source>
        <strain evidence="2 3">B2O-1</strain>
    </source>
</reference>
<protein>
    <submittedName>
        <fullName evidence="2">Uncharacterized protein</fullName>
    </submittedName>
</protein>
<evidence type="ECO:0000256" key="1">
    <source>
        <dbReference type="SAM" id="Phobius"/>
    </source>
</evidence>
<feature type="transmembrane region" description="Helical" evidence="1">
    <location>
        <begin position="12"/>
        <end position="31"/>
    </location>
</feature>
<name>A0ABZ0KSS8_9BACL</name>
<dbReference type="EMBL" id="CP116341">
    <property type="protein sequence ID" value="WOV83048.1"/>
    <property type="molecule type" value="Genomic_DNA"/>
</dbReference>
<dbReference type="RefSeq" id="WP_323690720.1">
    <property type="nucleotide sequence ID" value="NZ_CP116341.1"/>
</dbReference>
<feature type="transmembrane region" description="Helical" evidence="1">
    <location>
        <begin position="37"/>
        <end position="54"/>
    </location>
</feature>
<proteinExistence type="predicted"/>
<keyword evidence="1" id="KW-0812">Transmembrane</keyword>
<evidence type="ECO:0000313" key="3">
    <source>
        <dbReference type="Proteomes" id="UP001303532"/>
    </source>
</evidence>